<gene>
    <name evidence="4" type="ORF">OS493_040479</name>
</gene>
<accession>A0A9X0CH94</accession>
<dbReference type="Proteomes" id="UP001163046">
    <property type="component" value="Unassembled WGS sequence"/>
</dbReference>
<dbReference type="SMART" id="SM00557">
    <property type="entry name" value="IG_FLMN"/>
    <property type="match status" value="1"/>
</dbReference>
<dbReference type="OrthoDB" id="5334309at2759"/>
<organism evidence="4 5">
    <name type="scientific">Desmophyllum pertusum</name>
    <dbReference type="NCBI Taxonomy" id="174260"/>
    <lineage>
        <taxon>Eukaryota</taxon>
        <taxon>Metazoa</taxon>
        <taxon>Cnidaria</taxon>
        <taxon>Anthozoa</taxon>
        <taxon>Hexacorallia</taxon>
        <taxon>Scleractinia</taxon>
        <taxon>Caryophylliina</taxon>
        <taxon>Caryophylliidae</taxon>
        <taxon>Desmophyllum</taxon>
    </lineage>
</organism>
<dbReference type="PANTHER" id="PTHR38537:SF8">
    <property type="entry name" value="FILAMIN-A"/>
    <property type="match status" value="1"/>
</dbReference>
<dbReference type="Gene3D" id="2.60.40.10">
    <property type="entry name" value="Immunoglobulins"/>
    <property type="match status" value="1"/>
</dbReference>
<comment type="caution">
    <text evidence="4">The sequence shown here is derived from an EMBL/GenBank/DDBJ whole genome shotgun (WGS) entry which is preliminary data.</text>
</comment>
<dbReference type="PANTHER" id="PTHR38537">
    <property type="entry name" value="JITTERBUG, ISOFORM N"/>
    <property type="match status" value="1"/>
</dbReference>
<dbReference type="InterPro" id="IPR044801">
    <property type="entry name" value="Filamin"/>
</dbReference>
<evidence type="ECO:0000313" key="4">
    <source>
        <dbReference type="EMBL" id="KAJ7343695.1"/>
    </source>
</evidence>
<evidence type="ECO:0000256" key="1">
    <source>
        <dbReference type="ARBA" id="ARBA00009238"/>
    </source>
</evidence>
<dbReference type="PROSITE" id="PS50194">
    <property type="entry name" value="FILAMIN_REPEAT"/>
    <property type="match status" value="1"/>
</dbReference>
<feature type="repeat" description="Filamin" evidence="3">
    <location>
        <begin position="138"/>
        <end position="218"/>
    </location>
</feature>
<dbReference type="GO" id="GO:0051015">
    <property type="term" value="F:actin filament binding"/>
    <property type="evidence" value="ECO:0007669"/>
    <property type="project" value="InterPro"/>
</dbReference>
<name>A0A9X0CH94_9CNID</name>
<dbReference type="AlphaFoldDB" id="A0A9X0CH94"/>
<dbReference type="SUPFAM" id="SSF81296">
    <property type="entry name" value="E set domains"/>
    <property type="match status" value="1"/>
</dbReference>
<dbReference type="FunFam" id="2.60.40.10:FF:000092">
    <property type="entry name" value="Filamin-B isoform B"/>
    <property type="match status" value="1"/>
</dbReference>
<dbReference type="Pfam" id="PF00630">
    <property type="entry name" value="Filamin"/>
    <property type="match status" value="1"/>
</dbReference>
<comment type="similarity">
    <text evidence="1">Belongs to the filamin family.</text>
</comment>
<reference evidence="4" key="1">
    <citation type="submission" date="2023-01" db="EMBL/GenBank/DDBJ databases">
        <title>Genome assembly of the deep-sea coral Lophelia pertusa.</title>
        <authorList>
            <person name="Herrera S."/>
            <person name="Cordes E."/>
        </authorList>
    </citation>
    <scope>NUCLEOTIDE SEQUENCE</scope>
    <source>
        <strain evidence="4">USNM1676648</strain>
        <tissue evidence="4">Polyp</tissue>
    </source>
</reference>
<proteinExistence type="inferred from homology"/>
<dbReference type="GO" id="GO:0030036">
    <property type="term" value="P:actin cytoskeleton organization"/>
    <property type="evidence" value="ECO:0007669"/>
    <property type="project" value="InterPro"/>
</dbReference>
<dbReference type="EMBL" id="MU827690">
    <property type="protein sequence ID" value="KAJ7343695.1"/>
    <property type="molecule type" value="Genomic_DNA"/>
</dbReference>
<dbReference type="InterPro" id="IPR013783">
    <property type="entry name" value="Ig-like_fold"/>
</dbReference>
<evidence type="ECO:0000313" key="5">
    <source>
        <dbReference type="Proteomes" id="UP001163046"/>
    </source>
</evidence>
<dbReference type="InterPro" id="IPR001298">
    <property type="entry name" value="Filamin/ABP280_rpt"/>
</dbReference>
<protein>
    <submittedName>
        <fullName evidence="4">Uncharacterized protein</fullName>
    </submittedName>
</protein>
<keyword evidence="2" id="KW-0677">Repeat</keyword>
<sequence length="241" mass="26344">MDDLETIGLNKLRMERNSTSEDYRKTTPKTLQQFALCRKRKCEKHTHLMSGYQGPNECRKKDNPRKCHFQGLLSTAPVWGGASESACCGSRGLGSTRKAWVFKNHPGDYYCVDTLMLVQEALRLQSKIALEDLNVSDLAESGLKVNQPASFSVQTNAAVGDVTASVLAPSGDEKEAQVSKLGGGNFAIRFTPREFGDHLVNVRFDGSHIPGSPFKIRVGGAEGHPEKVKAYGEGLSKGESR</sequence>
<dbReference type="InterPro" id="IPR014756">
    <property type="entry name" value="Ig_E-set"/>
</dbReference>
<dbReference type="InterPro" id="IPR017868">
    <property type="entry name" value="Filamin/ABP280_repeat-like"/>
</dbReference>
<evidence type="ECO:0000256" key="2">
    <source>
        <dbReference type="ARBA" id="ARBA00022737"/>
    </source>
</evidence>
<keyword evidence="5" id="KW-1185">Reference proteome</keyword>
<evidence type="ECO:0000256" key="3">
    <source>
        <dbReference type="PROSITE-ProRule" id="PRU00087"/>
    </source>
</evidence>